<name>A0A1G7RBT5_9SPHN</name>
<dbReference type="EMBL" id="FNBI01000011">
    <property type="protein sequence ID" value="SDG07649.1"/>
    <property type="molecule type" value="Genomic_DNA"/>
</dbReference>
<evidence type="ECO:0000313" key="3">
    <source>
        <dbReference type="EMBL" id="SDG07649.1"/>
    </source>
</evidence>
<sequence>MAFAKLLRRRPMHRLSALFLCLMLVLSLGLGSVAHATEGVRCVDTAAASSLEHSDGDGDQVPADADKSYPHHHGSCHGHHIGVPFEAGRVASVSGLPMAPAAWSDDPMARMSSDPALRPPQA</sequence>
<feature type="region of interest" description="Disordered" evidence="1">
    <location>
        <begin position="49"/>
        <end position="75"/>
    </location>
</feature>
<organism evidence="3 4">
    <name type="scientific">Sphingomonas carotinifaciens</name>
    <dbReference type="NCBI Taxonomy" id="1166323"/>
    <lineage>
        <taxon>Bacteria</taxon>
        <taxon>Pseudomonadati</taxon>
        <taxon>Pseudomonadota</taxon>
        <taxon>Alphaproteobacteria</taxon>
        <taxon>Sphingomonadales</taxon>
        <taxon>Sphingomonadaceae</taxon>
        <taxon>Sphingomonas</taxon>
    </lineage>
</organism>
<evidence type="ECO:0000313" key="4">
    <source>
        <dbReference type="Proteomes" id="UP000323502"/>
    </source>
</evidence>
<feature type="chain" id="PRO_5009242555" description="DUF2946 domain-containing protein" evidence="2">
    <location>
        <begin position="37"/>
        <end position="122"/>
    </location>
</feature>
<keyword evidence="2" id="KW-0732">Signal</keyword>
<evidence type="ECO:0008006" key="5">
    <source>
        <dbReference type="Google" id="ProtNLM"/>
    </source>
</evidence>
<keyword evidence="4" id="KW-1185">Reference proteome</keyword>
<evidence type="ECO:0000256" key="1">
    <source>
        <dbReference type="SAM" id="MobiDB-lite"/>
    </source>
</evidence>
<reference evidence="3 4" key="1">
    <citation type="submission" date="2016-10" db="EMBL/GenBank/DDBJ databases">
        <authorList>
            <person name="Varghese N."/>
            <person name="Submissions S."/>
        </authorList>
    </citation>
    <scope>NUCLEOTIDE SEQUENCE [LARGE SCALE GENOMIC DNA]</scope>
    <source>
        <strain evidence="3 4">S7-754</strain>
    </source>
</reference>
<accession>A0A1G7RBT5</accession>
<evidence type="ECO:0000256" key="2">
    <source>
        <dbReference type="SAM" id="SignalP"/>
    </source>
</evidence>
<feature type="signal peptide" evidence="2">
    <location>
        <begin position="1"/>
        <end position="36"/>
    </location>
</feature>
<dbReference type="Proteomes" id="UP000323502">
    <property type="component" value="Unassembled WGS sequence"/>
</dbReference>
<proteinExistence type="predicted"/>
<gene>
    <name evidence="3" type="ORF">SAMN05216557_1113</name>
</gene>
<protein>
    <recommendedName>
        <fullName evidence="5">DUF2946 domain-containing protein</fullName>
    </recommendedName>
</protein>
<dbReference type="AlphaFoldDB" id="A0A1G7RBT5"/>
<feature type="region of interest" description="Disordered" evidence="1">
    <location>
        <begin position="101"/>
        <end position="122"/>
    </location>
</feature>